<dbReference type="InterPro" id="IPR013762">
    <property type="entry name" value="Integrase-like_cat_sf"/>
</dbReference>
<keyword evidence="3" id="KW-1185">Reference proteome</keyword>
<organism evidence="2 3">
    <name type="scientific">Gigaspora margarita</name>
    <dbReference type="NCBI Taxonomy" id="4874"/>
    <lineage>
        <taxon>Eukaryota</taxon>
        <taxon>Fungi</taxon>
        <taxon>Fungi incertae sedis</taxon>
        <taxon>Mucoromycota</taxon>
        <taxon>Glomeromycotina</taxon>
        <taxon>Glomeromycetes</taxon>
        <taxon>Diversisporales</taxon>
        <taxon>Gigasporaceae</taxon>
        <taxon>Gigaspora</taxon>
    </lineage>
</organism>
<evidence type="ECO:0000313" key="3">
    <source>
        <dbReference type="Proteomes" id="UP000789901"/>
    </source>
</evidence>
<accession>A0ABN7WIL7</accession>
<evidence type="ECO:0000313" key="2">
    <source>
        <dbReference type="EMBL" id="CAG8833317.1"/>
    </source>
</evidence>
<comment type="caution">
    <text evidence="2">The sequence shown here is derived from an EMBL/GenBank/DDBJ whole genome shotgun (WGS) entry which is preliminary data.</text>
</comment>
<feature type="non-terminal residue" evidence="2">
    <location>
        <position position="145"/>
    </location>
</feature>
<proteinExistence type="predicted"/>
<dbReference type="SUPFAM" id="SSF56349">
    <property type="entry name" value="DNA breaking-rejoining enzymes"/>
    <property type="match status" value="1"/>
</dbReference>
<gene>
    <name evidence="2" type="ORF">GMARGA_LOCUS31492</name>
</gene>
<dbReference type="EMBL" id="CAJVQB010047096">
    <property type="protein sequence ID" value="CAG8833317.1"/>
    <property type="molecule type" value="Genomic_DNA"/>
</dbReference>
<sequence>MRLGIKTCGNLMKSICKSVDIEIQDHDIVNHSDHTTPITSLYQAGVLLITSIAITGHKSESSFRIYLRPFDEQKKEALSFLIGTAKNLLLNKWYHFKSSIVPKNGIISKPALSISDDICTPLKSTTQPNLPLHSNAFIKNPTLDG</sequence>
<dbReference type="InterPro" id="IPR011010">
    <property type="entry name" value="DNA_brk_join_enz"/>
</dbReference>
<dbReference type="Gene3D" id="1.10.443.10">
    <property type="entry name" value="Intergrase catalytic core"/>
    <property type="match status" value="1"/>
</dbReference>
<evidence type="ECO:0000256" key="1">
    <source>
        <dbReference type="ARBA" id="ARBA00023172"/>
    </source>
</evidence>
<dbReference type="Proteomes" id="UP000789901">
    <property type="component" value="Unassembled WGS sequence"/>
</dbReference>
<keyword evidence="1" id="KW-0233">DNA recombination</keyword>
<reference evidence="2 3" key="1">
    <citation type="submission" date="2021-06" db="EMBL/GenBank/DDBJ databases">
        <authorList>
            <person name="Kallberg Y."/>
            <person name="Tangrot J."/>
            <person name="Rosling A."/>
        </authorList>
    </citation>
    <scope>NUCLEOTIDE SEQUENCE [LARGE SCALE GENOMIC DNA]</scope>
    <source>
        <strain evidence="2 3">120-4 pot B 10/14</strain>
    </source>
</reference>
<protein>
    <submittedName>
        <fullName evidence="2">43500_t:CDS:1</fullName>
    </submittedName>
</protein>
<name>A0ABN7WIL7_GIGMA</name>